<feature type="domain" description="Mediator complex subunit Med12" evidence="9">
    <location>
        <begin position="107"/>
        <end position="170"/>
    </location>
</feature>
<name>A0A8K0V0P1_9AGAR</name>
<evidence type="ECO:0000259" key="9">
    <source>
        <dbReference type="SMART" id="SM01281"/>
    </source>
</evidence>
<feature type="compositionally biased region" description="Low complexity" evidence="8">
    <location>
        <begin position="1596"/>
        <end position="1606"/>
    </location>
</feature>
<evidence type="ECO:0000256" key="8">
    <source>
        <dbReference type="SAM" id="MobiDB-lite"/>
    </source>
</evidence>
<feature type="region of interest" description="Disordered" evidence="8">
    <location>
        <begin position="1470"/>
        <end position="1606"/>
    </location>
</feature>
<evidence type="ECO:0000256" key="6">
    <source>
        <dbReference type="ARBA" id="ARBA00023242"/>
    </source>
</evidence>
<dbReference type="GO" id="GO:0003712">
    <property type="term" value="F:transcription coregulator activity"/>
    <property type="evidence" value="ECO:0007669"/>
    <property type="project" value="InterPro"/>
</dbReference>
<keyword evidence="5" id="KW-0804">Transcription</keyword>
<keyword evidence="11" id="KW-1185">Reference proteome</keyword>
<evidence type="ECO:0000313" key="10">
    <source>
        <dbReference type="EMBL" id="KAH8108105.1"/>
    </source>
</evidence>
<protein>
    <recommendedName>
        <fullName evidence="3">Mediator of RNA polymerase II transcription subunit 12</fullName>
    </recommendedName>
    <alternativeName>
        <fullName evidence="7">Mediator complex subunit 12</fullName>
    </alternativeName>
</protein>
<dbReference type="GO" id="GO:0006357">
    <property type="term" value="P:regulation of transcription by RNA polymerase II"/>
    <property type="evidence" value="ECO:0007669"/>
    <property type="project" value="InterPro"/>
</dbReference>
<dbReference type="EMBL" id="JAEVFJ010000001">
    <property type="protein sequence ID" value="KAH8108105.1"/>
    <property type="molecule type" value="Genomic_DNA"/>
</dbReference>
<dbReference type="PANTHER" id="PTHR46567">
    <property type="entry name" value="MEDIATOR OF RNA POLYMERASE II TRANSCRIPTION SUBUNIT 12"/>
    <property type="match status" value="1"/>
</dbReference>
<evidence type="ECO:0000256" key="2">
    <source>
        <dbReference type="ARBA" id="ARBA00010289"/>
    </source>
</evidence>
<dbReference type="InterPro" id="IPR019035">
    <property type="entry name" value="Mediator_Med12"/>
</dbReference>
<dbReference type="GO" id="GO:0016592">
    <property type="term" value="C:mediator complex"/>
    <property type="evidence" value="ECO:0007669"/>
    <property type="project" value="InterPro"/>
</dbReference>
<evidence type="ECO:0000256" key="7">
    <source>
        <dbReference type="ARBA" id="ARBA00032010"/>
    </source>
</evidence>
<evidence type="ECO:0000256" key="1">
    <source>
        <dbReference type="ARBA" id="ARBA00004123"/>
    </source>
</evidence>
<keyword evidence="4" id="KW-0805">Transcription regulation</keyword>
<comment type="caution">
    <text evidence="10">The sequence shown here is derived from an EMBL/GenBank/DDBJ whole genome shotgun (WGS) entry which is preliminary data.</text>
</comment>
<evidence type="ECO:0000313" key="11">
    <source>
        <dbReference type="Proteomes" id="UP000813824"/>
    </source>
</evidence>
<comment type="subcellular location">
    <subcellularLocation>
        <location evidence="1">Nucleus</location>
    </subcellularLocation>
</comment>
<organism evidence="10 11">
    <name type="scientific">Cristinia sonorae</name>
    <dbReference type="NCBI Taxonomy" id="1940300"/>
    <lineage>
        <taxon>Eukaryota</taxon>
        <taxon>Fungi</taxon>
        <taxon>Dikarya</taxon>
        <taxon>Basidiomycota</taxon>
        <taxon>Agaricomycotina</taxon>
        <taxon>Agaricomycetes</taxon>
        <taxon>Agaricomycetidae</taxon>
        <taxon>Agaricales</taxon>
        <taxon>Pleurotineae</taxon>
        <taxon>Stephanosporaceae</taxon>
        <taxon>Cristinia</taxon>
    </lineage>
</organism>
<keyword evidence="6" id="KW-0539">Nucleus</keyword>
<dbReference type="SMART" id="SM01281">
    <property type="entry name" value="Med12"/>
    <property type="match status" value="1"/>
</dbReference>
<evidence type="ECO:0000256" key="5">
    <source>
        <dbReference type="ARBA" id="ARBA00023163"/>
    </source>
</evidence>
<accession>A0A8K0V0P1</accession>
<dbReference type="Proteomes" id="UP000813824">
    <property type="component" value="Unassembled WGS sequence"/>
</dbReference>
<evidence type="ECO:0000256" key="3">
    <source>
        <dbReference type="ARBA" id="ARBA00019622"/>
    </source>
</evidence>
<feature type="compositionally biased region" description="Low complexity" evidence="8">
    <location>
        <begin position="1517"/>
        <end position="1529"/>
    </location>
</feature>
<evidence type="ECO:0000256" key="4">
    <source>
        <dbReference type="ARBA" id="ARBA00023015"/>
    </source>
</evidence>
<sequence>MAGAGEDNLPIYETRPPPWLPKTHHSADLGFIGFYPPHPDQEEDILSETNVKNGLIVGLAVPAENFSANENITPRIQLDEVITDLEEVMNQIFLRRREDVPPVPTWTFRLPSRVTLNEAKRQAWFNDLANPEVPLGKLGKSVPHGAKGYDLLELLCLNNVAIPRAVWFLRVFGGNETAGLRNKPAYNPTQYSVEWANVVSGYLKKQLVDIALPIAPRPGLNIKQTFKGVLSEEVSRKRWISRFTYSLKLLRSFYAEGLVDNRTFLSWLVQQMGLSNLAQLGFIAHLSDEYLDGMLATRALTRPFVEACANRILEIRTTPSKEQLSNLERLLTNLLLRAFLALPSAFISPRSWTQHSALLKGVVTDYTRNGPLAPHTAVNPQALRQALLMNLEDIKERNEAMLFLNVPPRTLGSRTSVLGDIQLLNSLSGTSDIGSIVYFDQGFEESPTFTRKLDVLLTWSVTTLQYGDHRTYAASSLLRCWRDRAEERAIRRDKASPEEFIQDKLFDWLDSCEVAAKPESLQTVASLFSQLVRHSLFSYEQYIQRLIARGEPGLSFSEEPPSRHRNFLRWIPLQKSSVALINHRKVTLYGVRARETPEDVNEREIRKEIRSLLPELFGGEPLPLESFTDGLEGSCSLMYSAPLYEQLRVVRGWLMPILKKAIVSHGEDDESIDKIYCVATALMAHCRAYVSMLDWTLFILEHANSAKLFTAVIETIKQHTEVWACMDATKIITFSLHNKHMALKAQGNQNSSILDILIEMDQARYLEQEARETVLMDRSAYTNALRPAAVQTDHVPAALPEILLLATNPSPDAPSMLANSLWYRYRSAPDWGWKVWDNTLASLRQIPSMISDTQGRRVCALRYAVFLSHVDHHLPNGIDGHICNWLLGAGKSEMAALNAEAWDVTIVVLLQLTISGALSATSLLEGLIYPSWHMASTVASAQEGTSVETHLNAVSDLCCRLLLKKECGGDFPPFNLLEARGLRTRRRDVFRPPHFTRMVDNIPTLVLAEVSTFLPLAVKEKFHALRKALCQVNVFRQGIYRDLDVVHRAFGKFLDNQSTSETLQELLLNALRIMLNDGSNTPEDVAKWHQLSTLLSPWKLAATSIEMRFSMKQLDTALAGVATRERANAYLDKVTKTAFYQLMSPEEGDLLAEMLRGASIAIASKFVNAGLQRIAEIITDISILETDNQVVPIAPASDLLRLLTNIVKPLRDEGAAMPSLHDRVQNELFAGLCLRLTAIAESVAVGIHVEDAARTTVLLARIIHFALGFQGVWTDEVITLSGKLCTVLVRLAMLFGSGITGDPLMFPLLLDTLYYVLDEIPTDPKTLSYDPFRHYPDFELQALPPDLPTEYRKQMRTLLPYTDPIAAVANLAYASHDASGSVTSLVAMQNRPWEWTENLGDIAVVEDKDGSDRSKVKNTASLSLDIFGAQTTGESMLQQEEIVDPRVVNTIRTFEDHLFGESVFHRDWRDSRIPPDDYLPRSPTERAEQEDQVGPLPTFPAPAQASSRHASSRGSRRPSPASSVRSRSSLHAFNAPSVGSSLRPSPMHPLPSGSTAGDPIDVDSIAAGSSTGRPPKRAMDIDDLGNSHGTKRSKVKTTSTSKTKKR</sequence>
<dbReference type="PANTHER" id="PTHR46567:SF1">
    <property type="entry name" value="MEDIATOR OF RNA POLYMERASE II TRANSCRIPTION SUBUNIT 12"/>
    <property type="match status" value="1"/>
</dbReference>
<dbReference type="OrthoDB" id="20828at2759"/>
<proteinExistence type="inferred from homology"/>
<dbReference type="Pfam" id="PF09497">
    <property type="entry name" value="Med12"/>
    <property type="match status" value="1"/>
</dbReference>
<comment type="similarity">
    <text evidence="2">Belongs to the Mediator complex subunit 12 family.</text>
</comment>
<feature type="compositionally biased region" description="Basic and acidic residues" evidence="8">
    <location>
        <begin position="1470"/>
        <end position="1489"/>
    </location>
</feature>
<gene>
    <name evidence="10" type="ORF">BXZ70DRAFT_1015382</name>
</gene>
<reference evidence="10" key="1">
    <citation type="journal article" date="2021" name="New Phytol.">
        <title>Evolutionary innovations through gain and loss of genes in the ectomycorrhizal Boletales.</title>
        <authorList>
            <person name="Wu G."/>
            <person name="Miyauchi S."/>
            <person name="Morin E."/>
            <person name="Kuo A."/>
            <person name="Drula E."/>
            <person name="Varga T."/>
            <person name="Kohler A."/>
            <person name="Feng B."/>
            <person name="Cao Y."/>
            <person name="Lipzen A."/>
            <person name="Daum C."/>
            <person name="Hundley H."/>
            <person name="Pangilinan J."/>
            <person name="Johnson J."/>
            <person name="Barry K."/>
            <person name="LaButti K."/>
            <person name="Ng V."/>
            <person name="Ahrendt S."/>
            <person name="Min B."/>
            <person name="Choi I.G."/>
            <person name="Park H."/>
            <person name="Plett J.M."/>
            <person name="Magnuson J."/>
            <person name="Spatafora J.W."/>
            <person name="Nagy L.G."/>
            <person name="Henrissat B."/>
            <person name="Grigoriev I.V."/>
            <person name="Yang Z.L."/>
            <person name="Xu J."/>
            <person name="Martin F.M."/>
        </authorList>
    </citation>
    <scope>NUCLEOTIDE SEQUENCE</scope>
    <source>
        <strain evidence="10">KKN 215</strain>
    </source>
</reference>